<feature type="transmembrane region" description="Helical" evidence="9">
    <location>
        <begin position="12"/>
        <end position="32"/>
    </location>
</feature>
<dbReference type="PANTHER" id="PTHR30574:SF1">
    <property type="entry name" value="SULPHUR TRANSPORT DOMAIN-CONTAINING PROTEIN"/>
    <property type="match status" value="1"/>
</dbReference>
<evidence type="ECO:0000256" key="5">
    <source>
        <dbReference type="ARBA" id="ARBA00022692"/>
    </source>
</evidence>
<dbReference type="Proteomes" id="UP001363010">
    <property type="component" value="Unassembled WGS sequence"/>
</dbReference>
<reference evidence="10 11" key="1">
    <citation type="submission" date="2024-03" db="EMBL/GenBank/DDBJ databases">
        <title>Novel species of the genus Variovorax.</title>
        <authorList>
            <person name="Liu Q."/>
            <person name="Xin Y.-H."/>
        </authorList>
    </citation>
    <scope>NUCLEOTIDE SEQUENCE [LARGE SCALE GENOMIC DNA]</scope>
    <source>
        <strain evidence="10 11">KACC 18501</strain>
    </source>
</reference>
<evidence type="ECO:0000256" key="9">
    <source>
        <dbReference type="SAM" id="Phobius"/>
    </source>
</evidence>
<gene>
    <name evidence="10" type="ORF">WKW80_34395</name>
</gene>
<dbReference type="PANTHER" id="PTHR30574">
    <property type="entry name" value="INNER MEMBRANE PROTEIN YEDE"/>
    <property type="match status" value="1"/>
</dbReference>
<feature type="transmembrane region" description="Helical" evidence="9">
    <location>
        <begin position="121"/>
        <end position="142"/>
    </location>
</feature>
<keyword evidence="4" id="KW-0997">Cell inner membrane</keyword>
<sequence length="144" mass="14614">MSIDWNHYTPLASLAGGVLIGIAAAMFVLLNGRIAGISGVLGGLLRPVKGDSAWRIAFVLGLIGAPLVYLLFAAVPKPQIEAGNGSLILAGLLVGIGTRYGSGCTSGHGVCGLSRLSPRSLVATAAFMGAGFVTVFVTRHLLGI</sequence>
<accession>A0ABU8WBY8</accession>
<evidence type="ECO:0000256" key="2">
    <source>
        <dbReference type="ARBA" id="ARBA00022448"/>
    </source>
</evidence>
<evidence type="ECO:0000256" key="7">
    <source>
        <dbReference type="ARBA" id="ARBA00023136"/>
    </source>
</evidence>
<feature type="transmembrane region" description="Helical" evidence="9">
    <location>
        <begin position="52"/>
        <end position="75"/>
    </location>
</feature>
<dbReference type="RefSeq" id="WP_340368064.1">
    <property type="nucleotide sequence ID" value="NZ_JBBKZV010000048.1"/>
</dbReference>
<keyword evidence="2" id="KW-0813">Transport</keyword>
<evidence type="ECO:0000313" key="10">
    <source>
        <dbReference type="EMBL" id="MEJ8827028.1"/>
    </source>
</evidence>
<dbReference type="Pfam" id="PF04143">
    <property type="entry name" value="Sulf_transp"/>
    <property type="match status" value="1"/>
</dbReference>
<comment type="subcellular location">
    <subcellularLocation>
        <location evidence="1">Cell inner membrane</location>
        <topology evidence="1">Multi-pass membrane protein</topology>
    </subcellularLocation>
</comment>
<keyword evidence="5 9" id="KW-0812">Transmembrane</keyword>
<protein>
    <submittedName>
        <fullName evidence="10">YeeE/YedE family protein</fullName>
    </submittedName>
</protein>
<feature type="transmembrane region" description="Helical" evidence="9">
    <location>
        <begin position="82"/>
        <end position="101"/>
    </location>
</feature>
<evidence type="ECO:0000256" key="3">
    <source>
        <dbReference type="ARBA" id="ARBA00022475"/>
    </source>
</evidence>
<proteinExistence type="inferred from homology"/>
<evidence type="ECO:0000256" key="4">
    <source>
        <dbReference type="ARBA" id="ARBA00022519"/>
    </source>
</evidence>
<keyword evidence="11" id="KW-1185">Reference proteome</keyword>
<organism evidence="10 11">
    <name type="scientific">Variovorax humicola</name>
    <dbReference type="NCBI Taxonomy" id="1769758"/>
    <lineage>
        <taxon>Bacteria</taxon>
        <taxon>Pseudomonadati</taxon>
        <taxon>Pseudomonadota</taxon>
        <taxon>Betaproteobacteria</taxon>
        <taxon>Burkholderiales</taxon>
        <taxon>Comamonadaceae</taxon>
        <taxon>Variovorax</taxon>
    </lineage>
</organism>
<keyword evidence="6 9" id="KW-1133">Transmembrane helix</keyword>
<evidence type="ECO:0000256" key="6">
    <source>
        <dbReference type="ARBA" id="ARBA00022989"/>
    </source>
</evidence>
<dbReference type="InterPro" id="IPR007272">
    <property type="entry name" value="Sulf_transp_TsuA/YedE"/>
</dbReference>
<evidence type="ECO:0000256" key="8">
    <source>
        <dbReference type="ARBA" id="ARBA00035655"/>
    </source>
</evidence>
<comment type="similarity">
    <text evidence="8">Belongs to the TsuA/YedE (TC 9.B.102) family.</text>
</comment>
<keyword evidence="3" id="KW-1003">Cell membrane</keyword>
<keyword evidence="7 9" id="KW-0472">Membrane</keyword>
<dbReference type="EMBL" id="JBBKZV010000048">
    <property type="protein sequence ID" value="MEJ8827028.1"/>
    <property type="molecule type" value="Genomic_DNA"/>
</dbReference>
<name>A0ABU8WBY8_9BURK</name>
<evidence type="ECO:0000256" key="1">
    <source>
        <dbReference type="ARBA" id="ARBA00004429"/>
    </source>
</evidence>
<comment type="caution">
    <text evidence="10">The sequence shown here is derived from an EMBL/GenBank/DDBJ whole genome shotgun (WGS) entry which is preliminary data.</text>
</comment>
<evidence type="ECO:0000313" key="11">
    <source>
        <dbReference type="Proteomes" id="UP001363010"/>
    </source>
</evidence>